<name>A0ABD2ZL57_9GENT</name>
<comment type="caution">
    <text evidence="2">The sequence shown here is derived from an EMBL/GenBank/DDBJ whole genome shotgun (WGS) entry which is preliminary data.</text>
</comment>
<reference evidence="2 3" key="1">
    <citation type="submission" date="2024-11" db="EMBL/GenBank/DDBJ databases">
        <title>A near-complete genome assembly of Cinchona calisaya.</title>
        <authorList>
            <person name="Lian D.C."/>
            <person name="Zhao X.W."/>
            <person name="Wei L."/>
        </authorList>
    </citation>
    <scope>NUCLEOTIDE SEQUENCE [LARGE SCALE GENOMIC DNA]</scope>
    <source>
        <tissue evidence="2">Nenye</tissue>
    </source>
</reference>
<accession>A0ABD2ZL57</accession>
<feature type="region of interest" description="Disordered" evidence="1">
    <location>
        <begin position="46"/>
        <end position="67"/>
    </location>
</feature>
<protein>
    <submittedName>
        <fullName evidence="2">Uncharacterized protein</fullName>
    </submittedName>
</protein>
<evidence type="ECO:0000313" key="3">
    <source>
        <dbReference type="Proteomes" id="UP001630127"/>
    </source>
</evidence>
<proteinExistence type="predicted"/>
<feature type="compositionally biased region" description="Polar residues" evidence="1">
    <location>
        <begin position="56"/>
        <end position="67"/>
    </location>
</feature>
<organism evidence="2 3">
    <name type="scientific">Cinchona calisaya</name>
    <dbReference type="NCBI Taxonomy" id="153742"/>
    <lineage>
        <taxon>Eukaryota</taxon>
        <taxon>Viridiplantae</taxon>
        <taxon>Streptophyta</taxon>
        <taxon>Embryophyta</taxon>
        <taxon>Tracheophyta</taxon>
        <taxon>Spermatophyta</taxon>
        <taxon>Magnoliopsida</taxon>
        <taxon>eudicotyledons</taxon>
        <taxon>Gunneridae</taxon>
        <taxon>Pentapetalae</taxon>
        <taxon>asterids</taxon>
        <taxon>lamiids</taxon>
        <taxon>Gentianales</taxon>
        <taxon>Rubiaceae</taxon>
        <taxon>Cinchonoideae</taxon>
        <taxon>Cinchoneae</taxon>
        <taxon>Cinchona</taxon>
    </lineage>
</organism>
<evidence type="ECO:0000256" key="1">
    <source>
        <dbReference type="SAM" id="MobiDB-lite"/>
    </source>
</evidence>
<dbReference type="Proteomes" id="UP001630127">
    <property type="component" value="Unassembled WGS sequence"/>
</dbReference>
<keyword evidence="3" id="KW-1185">Reference proteome</keyword>
<sequence length="67" mass="7327">MVIERARKRKIVDTATRIGDDEIHDVEMDVPIINLVHGSRNAASRVDQGVPRAQEATLNAETATTSS</sequence>
<evidence type="ECO:0000313" key="2">
    <source>
        <dbReference type="EMBL" id="KAL3520199.1"/>
    </source>
</evidence>
<dbReference type="AlphaFoldDB" id="A0ABD2ZL57"/>
<gene>
    <name evidence="2" type="ORF">ACH5RR_018348</name>
</gene>
<dbReference type="EMBL" id="JBJUIK010000008">
    <property type="protein sequence ID" value="KAL3520199.1"/>
    <property type="molecule type" value="Genomic_DNA"/>
</dbReference>